<evidence type="ECO:0000313" key="7">
    <source>
        <dbReference type="EMBL" id="EKC18163.1"/>
    </source>
</evidence>
<dbReference type="FunFam" id="3.40.50.10480:FF:000003">
    <property type="entry name" value="Ribosome biogenesis protein BRX1"/>
    <property type="match status" value="1"/>
</dbReference>
<accession>K1P9S7</accession>
<dbReference type="Pfam" id="PF04427">
    <property type="entry name" value="Brix"/>
    <property type="match status" value="1"/>
</dbReference>
<name>K1P9S7_MAGGI</name>
<evidence type="ECO:0000256" key="2">
    <source>
        <dbReference type="ARBA" id="ARBA00004604"/>
    </source>
</evidence>
<dbReference type="Gene3D" id="3.40.50.10480">
    <property type="entry name" value="Probable brix-domain ribosomal biogenesis protein"/>
    <property type="match status" value="1"/>
</dbReference>
<dbReference type="PANTHER" id="PTHR13634">
    <property type="entry name" value="RIBOSOME BIOGENESIS PROTEIN BRIX"/>
    <property type="match status" value="1"/>
</dbReference>
<reference evidence="7" key="1">
    <citation type="journal article" date="2012" name="Nature">
        <title>The oyster genome reveals stress adaptation and complexity of shell formation.</title>
        <authorList>
            <person name="Zhang G."/>
            <person name="Fang X."/>
            <person name="Guo X."/>
            <person name="Li L."/>
            <person name="Luo R."/>
            <person name="Xu F."/>
            <person name="Yang P."/>
            <person name="Zhang L."/>
            <person name="Wang X."/>
            <person name="Qi H."/>
            <person name="Xiong Z."/>
            <person name="Que H."/>
            <person name="Xie Y."/>
            <person name="Holland P.W."/>
            <person name="Paps J."/>
            <person name="Zhu Y."/>
            <person name="Wu F."/>
            <person name="Chen Y."/>
            <person name="Wang J."/>
            <person name="Peng C."/>
            <person name="Meng J."/>
            <person name="Yang L."/>
            <person name="Liu J."/>
            <person name="Wen B."/>
            <person name="Zhang N."/>
            <person name="Huang Z."/>
            <person name="Zhu Q."/>
            <person name="Feng Y."/>
            <person name="Mount A."/>
            <person name="Hedgecock D."/>
            <person name="Xu Z."/>
            <person name="Liu Y."/>
            <person name="Domazet-Loso T."/>
            <person name="Du Y."/>
            <person name="Sun X."/>
            <person name="Zhang S."/>
            <person name="Liu B."/>
            <person name="Cheng P."/>
            <person name="Jiang X."/>
            <person name="Li J."/>
            <person name="Fan D."/>
            <person name="Wang W."/>
            <person name="Fu W."/>
            <person name="Wang T."/>
            <person name="Wang B."/>
            <person name="Zhang J."/>
            <person name="Peng Z."/>
            <person name="Li Y."/>
            <person name="Li N."/>
            <person name="Wang J."/>
            <person name="Chen M."/>
            <person name="He Y."/>
            <person name="Tan F."/>
            <person name="Song X."/>
            <person name="Zheng Q."/>
            <person name="Huang R."/>
            <person name="Yang H."/>
            <person name="Du X."/>
            <person name="Chen L."/>
            <person name="Yang M."/>
            <person name="Gaffney P.M."/>
            <person name="Wang S."/>
            <person name="Luo L."/>
            <person name="She Z."/>
            <person name="Ming Y."/>
            <person name="Huang W."/>
            <person name="Zhang S."/>
            <person name="Huang B."/>
            <person name="Zhang Y."/>
            <person name="Qu T."/>
            <person name="Ni P."/>
            <person name="Miao G."/>
            <person name="Wang J."/>
            <person name="Wang Q."/>
            <person name="Steinberg C.E."/>
            <person name="Wang H."/>
            <person name="Li N."/>
            <person name="Qian L."/>
            <person name="Zhang G."/>
            <person name="Li Y."/>
            <person name="Yang H."/>
            <person name="Liu X."/>
            <person name="Wang J."/>
            <person name="Yin Y."/>
            <person name="Wang J."/>
        </authorList>
    </citation>
    <scope>NUCLEOTIDE SEQUENCE [LARGE SCALE GENOMIC DNA]</scope>
    <source>
        <strain evidence="7">05x7-T-G4-1.051#20</strain>
    </source>
</reference>
<dbReference type="GO" id="GO:0006364">
    <property type="term" value="P:rRNA processing"/>
    <property type="evidence" value="ECO:0007669"/>
    <property type="project" value="InterPro"/>
</dbReference>
<comment type="similarity">
    <text evidence="3">Belongs to the BRX1 family.</text>
</comment>
<comment type="function">
    <text evidence="1">Required for biogenesis of the 60S ribosomal subunit.</text>
</comment>
<dbReference type="InParanoid" id="K1P9S7"/>
<evidence type="ECO:0000256" key="5">
    <source>
        <dbReference type="ARBA" id="ARBA00022517"/>
    </source>
</evidence>
<keyword evidence="5" id="KW-0690">Ribosome biogenesis</keyword>
<dbReference type="InterPro" id="IPR026532">
    <property type="entry name" value="BRX1"/>
</dbReference>
<evidence type="ECO:0000256" key="4">
    <source>
        <dbReference type="ARBA" id="ARBA00020522"/>
    </source>
</evidence>
<sequence>MAPKRKQQDQNHSVKKKKQKVREDIVLKPTISSEDIPKTQTKWTNKERVLVFSSRGISYRGRHLMNDMRTLMPHAKSESKMDKKDQLFVINEMCEMRNCSKCIYLEAKKKQDLYMWLSNVPRGPSAKFLVENLHTMSELKMTGNCLKGSRPLLSFDQEFDKEAHWSLIKELLIQTFSTPNHHPKSQPFFDHVYTFSIADNRIWFRNYQILEEDGSLAEIGPRFVLNPIRIFEGSFGGPTLFQNPHYVSPNDLRHLMRKRGAQKYMSRIQAKKSLEMRRGQPSYETDPTDDVFVTIRPEDAEEDS</sequence>
<dbReference type="PROSITE" id="PS50833">
    <property type="entry name" value="BRIX"/>
    <property type="match status" value="1"/>
</dbReference>
<dbReference type="SUPFAM" id="SSF52954">
    <property type="entry name" value="Class II aaRS ABD-related"/>
    <property type="match status" value="1"/>
</dbReference>
<organism evidence="7">
    <name type="scientific">Magallana gigas</name>
    <name type="common">Pacific oyster</name>
    <name type="synonym">Crassostrea gigas</name>
    <dbReference type="NCBI Taxonomy" id="29159"/>
    <lineage>
        <taxon>Eukaryota</taxon>
        <taxon>Metazoa</taxon>
        <taxon>Spiralia</taxon>
        <taxon>Lophotrochozoa</taxon>
        <taxon>Mollusca</taxon>
        <taxon>Bivalvia</taxon>
        <taxon>Autobranchia</taxon>
        <taxon>Pteriomorphia</taxon>
        <taxon>Ostreida</taxon>
        <taxon>Ostreoidea</taxon>
        <taxon>Ostreidae</taxon>
        <taxon>Magallana</taxon>
    </lineage>
</organism>
<protein>
    <recommendedName>
        <fullName evidence="4">Ribosome biogenesis protein BRX1 homolog</fullName>
    </recommendedName>
</protein>
<dbReference type="FunCoup" id="K1P9S7">
    <property type="interactions" value="1318"/>
</dbReference>
<keyword evidence="6" id="KW-0539">Nucleus</keyword>
<dbReference type="InterPro" id="IPR007109">
    <property type="entry name" value="Brix"/>
</dbReference>
<dbReference type="KEGG" id="crg:105331410"/>
<dbReference type="PANTHER" id="PTHR13634:SF0">
    <property type="entry name" value="RIBOSOME BIOGENESIS PROTEIN BRX1 HOMOLOG"/>
    <property type="match status" value="1"/>
</dbReference>
<evidence type="ECO:0000256" key="6">
    <source>
        <dbReference type="ARBA" id="ARBA00023242"/>
    </source>
</evidence>
<dbReference type="AlphaFoldDB" id="K1P9S7"/>
<dbReference type="HOGENOM" id="CLU_048373_2_0_1"/>
<dbReference type="GO" id="GO:0000027">
    <property type="term" value="P:ribosomal large subunit assembly"/>
    <property type="evidence" value="ECO:0007669"/>
    <property type="project" value="TreeGrafter"/>
</dbReference>
<gene>
    <name evidence="7" type="ORF">CGI_10014651</name>
</gene>
<evidence type="ECO:0000256" key="3">
    <source>
        <dbReference type="ARBA" id="ARBA00006369"/>
    </source>
</evidence>
<dbReference type="GO" id="GO:0019843">
    <property type="term" value="F:rRNA binding"/>
    <property type="evidence" value="ECO:0007669"/>
    <property type="project" value="InterPro"/>
</dbReference>
<dbReference type="OMA" id="YRHRHLM"/>
<evidence type="ECO:0000256" key="1">
    <source>
        <dbReference type="ARBA" id="ARBA00003439"/>
    </source>
</evidence>
<comment type="subcellular location">
    <subcellularLocation>
        <location evidence="2">Nucleus</location>
        <location evidence="2">Nucleolus</location>
    </subcellularLocation>
</comment>
<dbReference type="SMART" id="SM00879">
    <property type="entry name" value="Brix"/>
    <property type="match status" value="1"/>
</dbReference>
<proteinExistence type="inferred from homology"/>
<dbReference type="GO" id="GO:0005730">
    <property type="term" value="C:nucleolus"/>
    <property type="evidence" value="ECO:0007669"/>
    <property type="project" value="UniProtKB-SubCell"/>
</dbReference>
<dbReference type="EMBL" id="JH816681">
    <property type="protein sequence ID" value="EKC18163.1"/>
    <property type="molecule type" value="Genomic_DNA"/>
</dbReference>
<dbReference type="OrthoDB" id="1638493at2759"/>